<dbReference type="InterPro" id="IPR025166">
    <property type="entry name" value="Integrase_DNA_bind_dom"/>
</dbReference>
<sequence length="410" mass="47046">MATGINKLTDRKLRTLLGIASGKESKIADGGGLMVRVTKAGAISWFFRYRIGGRNSEPQRLTLGKYPDMSLKQARELRDQCRTWLAEGKDPKLQLKLTKNETLKPVTVREAIEYWINGYAEDNRANVERHKAELRKHIYPYIGDMALADCDTRYWLQCFDRMKKKAPVATGYVFQMCKQALKFCRVRRYAISSALDDLTIPDVGKKQAKRDRVLSEQEAGGLWAAITSGERFSPYYTHLLKITMVFGCRTQEARLSEWKEWDRSTWLWTVPKEHSKSGEKIVRPVPEAMRSFIEMLHEETKSSGYLLGVVKNSEAVSQWGRGIYRKLGHSEPWTLHDLRRTLATHMNNMGIAPHVVEQLLGHSMPGVMAIYNRSLYLPEKLDALNKWCEHLEMLSYMVDKLAIQSGSDVK</sequence>
<dbReference type="Gene3D" id="3.30.160.390">
    <property type="entry name" value="Integrase, DNA-binding domain"/>
    <property type="match status" value="1"/>
</dbReference>
<dbReference type="InterPro" id="IPR011010">
    <property type="entry name" value="DNA_brk_join_enz"/>
</dbReference>
<dbReference type="Pfam" id="PF13356">
    <property type="entry name" value="Arm-DNA-bind_3"/>
    <property type="match status" value="1"/>
</dbReference>
<dbReference type="RefSeq" id="WP_182014378.1">
    <property type="nucleotide sequence ID" value="NZ_CP055904.1"/>
</dbReference>
<accession>A0AAP9U5L3</accession>
<dbReference type="InterPro" id="IPR050808">
    <property type="entry name" value="Phage_Integrase"/>
</dbReference>
<dbReference type="InterPro" id="IPR010998">
    <property type="entry name" value="Integrase_recombinase_N"/>
</dbReference>
<protein>
    <submittedName>
        <fullName evidence="6">Site-specific integrase</fullName>
    </submittedName>
</protein>
<dbReference type="InterPro" id="IPR002104">
    <property type="entry name" value="Integrase_catalytic"/>
</dbReference>
<evidence type="ECO:0000256" key="2">
    <source>
        <dbReference type="ARBA" id="ARBA00022908"/>
    </source>
</evidence>
<evidence type="ECO:0000313" key="7">
    <source>
        <dbReference type="Proteomes" id="UP000514462"/>
    </source>
</evidence>
<evidence type="ECO:0000256" key="3">
    <source>
        <dbReference type="ARBA" id="ARBA00023125"/>
    </source>
</evidence>
<comment type="similarity">
    <text evidence="1">Belongs to the 'phage' integrase family.</text>
</comment>
<dbReference type="CDD" id="cd00801">
    <property type="entry name" value="INT_P4_C"/>
    <property type="match status" value="1"/>
</dbReference>
<reference evidence="7" key="1">
    <citation type="submission" date="2020-06" db="EMBL/GenBank/DDBJ databases">
        <title>REHAB project genomes.</title>
        <authorList>
            <person name="Shaw L.P."/>
        </authorList>
    </citation>
    <scope>NUCLEOTIDE SEQUENCE [LARGE SCALE GENOMIC DNA]</scope>
    <source>
        <strain evidence="7">RHBSTW-00938</strain>
    </source>
</reference>
<dbReference type="Gene3D" id="1.10.150.130">
    <property type="match status" value="1"/>
</dbReference>
<keyword evidence="4" id="KW-0233">DNA recombination</keyword>
<name>A0AAP9U5L3_KLEAE</name>
<dbReference type="InterPro" id="IPR038488">
    <property type="entry name" value="Integrase_DNA-bd_sf"/>
</dbReference>
<proteinExistence type="inferred from homology"/>
<evidence type="ECO:0000313" key="6">
    <source>
        <dbReference type="EMBL" id="QMR40310.1"/>
    </source>
</evidence>
<dbReference type="PANTHER" id="PTHR30629">
    <property type="entry name" value="PROPHAGE INTEGRASE"/>
    <property type="match status" value="1"/>
</dbReference>
<dbReference type="Gene3D" id="1.10.443.10">
    <property type="entry name" value="Intergrase catalytic core"/>
    <property type="match status" value="1"/>
</dbReference>
<gene>
    <name evidence="6" type="ORF">HV331_12810</name>
</gene>
<dbReference type="AlphaFoldDB" id="A0AAP9U5L3"/>
<dbReference type="GO" id="GO:0006310">
    <property type="term" value="P:DNA recombination"/>
    <property type="evidence" value="ECO:0007669"/>
    <property type="project" value="UniProtKB-KW"/>
</dbReference>
<keyword evidence="3" id="KW-0238">DNA-binding</keyword>
<keyword evidence="2" id="KW-0229">DNA integration</keyword>
<dbReference type="GO" id="GO:0015074">
    <property type="term" value="P:DNA integration"/>
    <property type="evidence" value="ECO:0007669"/>
    <property type="project" value="UniProtKB-KW"/>
</dbReference>
<evidence type="ECO:0000256" key="4">
    <source>
        <dbReference type="ARBA" id="ARBA00023172"/>
    </source>
</evidence>
<evidence type="ECO:0000256" key="1">
    <source>
        <dbReference type="ARBA" id="ARBA00008857"/>
    </source>
</evidence>
<evidence type="ECO:0000259" key="5">
    <source>
        <dbReference type="PROSITE" id="PS51898"/>
    </source>
</evidence>
<dbReference type="GO" id="GO:0003677">
    <property type="term" value="F:DNA binding"/>
    <property type="evidence" value="ECO:0007669"/>
    <property type="project" value="UniProtKB-KW"/>
</dbReference>
<dbReference type="PANTHER" id="PTHR30629:SF2">
    <property type="entry name" value="PROPHAGE INTEGRASE INTS-RELATED"/>
    <property type="match status" value="1"/>
</dbReference>
<dbReference type="Proteomes" id="UP000514462">
    <property type="component" value="Chromosome"/>
</dbReference>
<organism evidence="6 7">
    <name type="scientific">Klebsiella aerogenes</name>
    <name type="common">Enterobacter aerogenes</name>
    <dbReference type="NCBI Taxonomy" id="548"/>
    <lineage>
        <taxon>Bacteria</taxon>
        <taxon>Pseudomonadati</taxon>
        <taxon>Pseudomonadota</taxon>
        <taxon>Gammaproteobacteria</taxon>
        <taxon>Enterobacterales</taxon>
        <taxon>Enterobacteriaceae</taxon>
        <taxon>Klebsiella/Raoultella group</taxon>
        <taxon>Klebsiella</taxon>
    </lineage>
</organism>
<dbReference type="InterPro" id="IPR013762">
    <property type="entry name" value="Integrase-like_cat_sf"/>
</dbReference>
<feature type="domain" description="Tyr recombinase" evidence="5">
    <location>
        <begin position="209"/>
        <end position="386"/>
    </location>
</feature>
<dbReference type="SUPFAM" id="SSF56349">
    <property type="entry name" value="DNA breaking-rejoining enzymes"/>
    <property type="match status" value="1"/>
</dbReference>
<dbReference type="PROSITE" id="PS51898">
    <property type="entry name" value="TYR_RECOMBINASE"/>
    <property type="match status" value="1"/>
</dbReference>
<dbReference type="Pfam" id="PF00589">
    <property type="entry name" value="Phage_integrase"/>
    <property type="match status" value="1"/>
</dbReference>
<dbReference type="EMBL" id="CP055904">
    <property type="protein sequence ID" value="QMR40310.1"/>
    <property type="molecule type" value="Genomic_DNA"/>
</dbReference>